<dbReference type="EC" id="6.3.1.14" evidence="1"/>
<evidence type="ECO:0000259" key="7">
    <source>
        <dbReference type="Pfam" id="PF01902"/>
    </source>
</evidence>
<evidence type="ECO:0000256" key="3">
    <source>
        <dbReference type="ARBA" id="ARBA00029814"/>
    </source>
</evidence>
<feature type="compositionally biased region" description="Acidic residues" evidence="6">
    <location>
        <begin position="77"/>
        <end position="88"/>
    </location>
</feature>
<dbReference type="Pfam" id="PF01902">
    <property type="entry name" value="Diphthami_syn_2"/>
    <property type="match status" value="1"/>
</dbReference>
<dbReference type="CDD" id="cd01994">
    <property type="entry name" value="AANH_PF0828-like"/>
    <property type="match status" value="1"/>
</dbReference>
<dbReference type="InterPro" id="IPR030662">
    <property type="entry name" value="DPH6/MJ0570"/>
</dbReference>
<evidence type="ECO:0000256" key="2">
    <source>
        <dbReference type="ARBA" id="ARBA00018426"/>
    </source>
</evidence>
<dbReference type="STRING" id="1209931.A0A135V865"/>
<dbReference type="CDD" id="cd06156">
    <property type="entry name" value="eu_AANH_C_2"/>
    <property type="match status" value="1"/>
</dbReference>
<accession>A0A135V865</accession>
<name>A0A135V865_9PEZI</name>
<dbReference type="InterPro" id="IPR006175">
    <property type="entry name" value="YjgF/YER057c/UK114"/>
</dbReference>
<dbReference type="OrthoDB" id="686384at2759"/>
<reference evidence="8 9" key="1">
    <citation type="submission" date="2014-02" db="EMBL/GenBank/DDBJ databases">
        <title>The genome sequence of Colletotrichum salicis CBS 607.94.</title>
        <authorList>
            <person name="Baroncelli R."/>
            <person name="Thon M.R."/>
        </authorList>
    </citation>
    <scope>NUCLEOTIDE SEQUENCE [LARGE SCALE GENOMIC DNA]</scope>
    <source>
        <strain evidence="8 9">CBS 607.94</strain>
    </source>
</reference>
<dbReference type="InterPro" id="IPR002761">
    <property type="entry name" value="Diphthami_syn_dom"/>
</dbReference>
<dbReference type="GO" id="GO:0017183">
    <property type="term" value="P:protein histidyl modification to diphthamide"/>
    <property type="evidence" value="ECO:0007669"/>
    <property type="project" value="TreeGrafter"/>
</dbReference>
<dbReference type="PANTHER" id="PTHR12196:SF2">
    <property type="entry name" value="DIPHTHINE--AMMONIA LIGASE"/>
    <property type="match status" value="1"/>
</dbReference>
<gene>
    <name evidence="8" type="ORF">CSAL01_12901</name>
</gene>
<evidence type="ECO:0000256" key="6">
    <source>
        <dbReference type="SAM" id="MobiDB-lite"/>
    </source>
</evidence>
<sequence>MSSEQLNVIALVSGGKDSFFSALHCQRNGHRLVALANLFPSASVSAGSDAARSAPATVIYKPTRDHVKDVQLSDQSTGEEEKPEETVEEAGKGADDEADLNSFMYQTVGHPVIPLYADATGLPLYRQPIYGGAKYEGRDYDSHAMPSGDGHGDGDGDAGPEVDADETESMVPLLRTVMANHPEANALCAGAILSTYQRTRVESVALRLGLTPLAYLWKYPVLPPVVPGAVEDAQLLHDMAAAGLDARIIKVASAGLDDDFLWEKVSSIAGVSRVKRALRRFGAAEGAVIGEGGEFETLVLDGPPGLFKRAIEVPESGRRTVREGGGTSWLSFQGASVREKRTPDAGTGEGCSPPRVPDALDPRFQSILESLPTARGGQVSVSDSSSSVGGFTQHDGKTPVLPRSPSDDIHWSFGAQARSGQGSSVEQQTQQIVQHIQKRLAEHSPPLPTTAITNTIIVLQSMSDFPAINKIYSKLFQHPNPPSRVTISCGGLQAGSAINIHLTIKPALEPRERNGLHVQSRSYWAPANIGPYSQAIDVPLRGGNQDTVHAGIRGVTIAGQIPLVPASMILPTEQEGNLEMQITLSLQHLWRIATEMKVQLWTSAVAYFPRTPEEADARRQNQLAAAAWKAVHQRDEDEDGDNDASGPDLWDRKFNPAYMSLGEDAAAAQKLPDWSSVVTADGDGDGDDGETEGPVPPFFSVEVEELPRQAGVEWHAHLGLAKVPSSSVEYRSSDLAPSVDAPFYRRVCHVLVSGTLVHSTISWLAVSGPATRAPTSFAEVEGWMRRAYRESVGGEAEGHGQSAGDGPYLMYLNVPKCVVAAAAPAGSAGEEGDRMTAYVKARSIRGAGGEEVLAVGLWK</sequence>
<keyword evidence="9" id="KW-1185">Reference proteome</keyword>
<dbReference type="SUPFAM" id="SSF55298">
    <property type="entry name" value="YjgF-like"/>
    <property type="match status" value="2"/>
</dbReference>
<feature type="region of interest" description="Disordered" evidence="6">
    <location>
        <begin position="335"/>
        <end position="357"/>
    </location>
</feature>
<feature type="region of interest" description="Disordered" evidence="6">
    <location>
        <begin position="140"/>
        <end position="163"/>
    </location>
</feature>
<dbReference type="Proteomes" id="UP000070121">
    <property type="component" value="Unassembled WGS sequence"/>
</dbReference>
<feature type="domain" description="Diphthamide synthase" evidence="7">
    <location>
        <begin position="170"/>
        <end position="316"/>
    </location>
</feature>
<evidence type="ECO:0000256" key="4">
    <source>
        <dbReference type="ARBA" id="ARBA00031552"/>
    </source>
</evidence>
<protein>
    <recommendedName>
        <fullName evidence="2">Diphthine--ammonia ligase</fullName>
        <ecNumber evidence="1">6.3.1.14</ecNumber>
    </recommendedName>
    <alternativeName>
        <fullName evidence="3">Diphthamide synthase</fullName>
    </alternativeName>
    <alternativeName>
        <fullName evidence="4">Diphthamide synthetase</fullName>
    </alternativeName>
</protein>
<evidence type="ECO:0000313" key="8">
    <source>
        <dbReference type="EMBL" id="KXH68893.1"/>
    </source>
</evidence>
<feature type="region of interest" description="Disordered" evidence="6">
    <location>
        <begin position="628"/>
        <end position="649"/>
    </location>
</feature>
<dbReference type="Gene3D" id="3.90.1490.10">
    <property type="entry name" value="putative n-type atp pyrophosphatase, domain 2"/>
    <property type="match status" value="1"/>
</dbReference>
<organism evidence="8 9">
    <name type="scientific">Colletotrichum salicis</name>
    <dbReference type="NCBI Taxonomy" id="1209931"/>
    <lineage>
        <taxon>Eukaryota</taxon>
        <taxon>Fungi</taxon>
        <taxon>Dikarya</taxon>
        <taxon>Ascomycota</taxon>
        <taxon>Pezizomycotina</taxon>
        <taxon>Sordariomycetes</taxon>
        <taxon>Hypocreomycetidae</taxon>
        <taxon>Glomerellales</taxon>
        <taxon>Glomerellaceae</taxon>
        <taxon>Colletotrichum</taxon>
        <taxon>Colletotrichum acutatum species complex</taxon>
    </lineage>
</organism>
<proteinExistence type="predicted"/>
<comment type="catalytic activity">
    <reaction evidence="5">
        <text>diphthine-[translation elongation factor 2] + NH4(+) + ATP = diphthamide-[translation elongation factor 2] + AMP + diphosphate + H(+)</text>
        <dbReference type="Rhea" id="RHEA:19753"/>
        <dbReference type="Rhea" id="RHEA-COMP:10172"/>
        <dbReference type="Rhea" id="RHEA-COMP:10174"/>
        <dbReference type="ChEBI" id="CHEBI:15378"/>
        <dbReference type="ChEBI" id="CHEBI:16692"/>
        <dbReference type="ChEBI" id="CHEBI:28938"/>
        <dbReference type="ChEBI" id="CHEBI:30616"/>
        <dbReference type="ChEBI" id="CHEBI:33019"/>
        <dbReference type="ChEBI" id="CHEBI:82696"/>
        <dbReference type="ChEBI" id="CHEBI:456215"/>
        <dbReference type="EC" id="6.3.1.14"/>
    </reaction>
</comment>
<evidence type="ECO:0000313" key="9">
    <source>
        <dbReference type="Proteomes" id="UP000070121"/>
    </source>
</evidence>
<dbReference type="SUPFAM" id="SSF52402">
    <property type="entry name" value="Adenine nucleotide alpha hydrolases-like"/>
    <property type="match status" value="1"/>
</dbReference>
<dbReference type="PANTHER" id="PTHR12196">
    <property type="entry name" value="DOMAIN OF UNKNOWN FUNCTION 71 DUF71 -CONTAINING PROTEIN"/>
    <property type="match status" value="1"/>
</dbReference>
<feature type="region of interest" description="Disordered" evidence="6">
    <location>
        <begin position="65"/>
        <end position="95"/>
    </location>
</feature>
<dbReference type="GO" id="GO:0017178">
    <property type="term" value="F:diphthine-ammonia ligase activity"/>
    <property type="evidence" value="ECO:0007669"/>
    <property type="project" value="UniProtKB-EC"/>
</dbReference>
<dbReference type="InterPro" id="IPR014729">
    <property type="entry name" value="Rossmann-like_a/b/a_fold"/>
</dbReference>
<comment type="caution">
    <text evidence="8">The sequence shown here is derived from an EMBL/GenBank/DDBJ whole genome shotgun (WGS) entry which is preliminary data.</text>
</comment>
<dbReference type="AlphaFoldDB" id="A0A135V865"/>
<evidence type="ECO:0000256" key="5">
    <source>
        <dbReference type="ARBA" id="ARBA00048108"/>
    </source>
</evidence>
<dbReference type="Gene3D" id="3.30.1330.40">
    <property type="entry name" value="RutC-like"/>
    <property type="match status" value="2"/>
</dbReference>
<dbReference type="Gene3D" id="3.40.50.620">
    <property type="entry name" value="HUPs"/>
    <property type="match status" value="1"/>
</dbReference>
<dbReference type="Pfam" id="PF01042">
    <property type="entry name" value="Ribonuc_L-PSP"/>
    <property type="match status" value="1"/>
</dbReference>
<evidence type="ECO:0000256" key="1">
    <source>
        <dbReference type="ARBA" id="ARBA00012089"/>
    </source>
</evidence>
<feature type="region of interest" description="Disordered" evidence="6">
    <location>
        <begin position="375"/>
        <end position="400"/>
    </location>
</feature>
<dbReference type="EMBL" id="JFFI01000209">
    <property type="protein sequence ID" value="KXH68893.1"/>
    <property type="molecule type" value="Genomic_DNA"/>
</dbReference>
<feature type="compositionally biased region" description="Low complexity" evidence="6">
    <location>
        <begin position="376"/>
        <end position="390"/>
    </location>
</feature>
<dbReference type="InterPro" id="IPR035959">
    <property type="entry name" value="RutC-like_sf"/>
</dbReference>